<dbReference type="STRING" id="458233.MCCL_1925"/>
<dbReference type="PANTHER" id="PTHR47739:SF1">
    <property type="entry name" value="TRNA1(VAL) (ADENINE(37)-N6)-METHYLTRANSFERASE"/>
    <property type="match status" value="1"/>
</dbReference>
<dbReference type="Pfam" id="PF05175">
    <property type="entry name" value="MTS"/>
    <property type="match status" value="1"/>
</dbReference>
<dbReference type="InterPro" id="IPR029063">
    <property type="entry name" value="SAM-dependent_MTases_sf"/>
</dbReference>
<name>B9E8W4_MACCJ</name>
<dbReference type="eggNOG" id="COG4123">
    <property type="taxonomic scope" value="Bacteria"/>
</dbReference>
<gene>
    <name evidence="2" type="ordered locus">MCCL_1925</name>
</gene>
<proteinExistence type="predicted"/>
<protein>
    <recommendedName>
        <fullName evidence="1">Methyltransferase small domain-containing protein</fullName>
    </recommendedName>
</protein>
<dbReference type="PANTHER" id="PTHR47739">
    <property type="entry name" value="TRNA1(VAL) (ADENINE(37)-N6)-METHYLTRANSFERASE"/>
    <property type="match status" value="1"/>
</dbReference>
<evidence type="ECO:0000313" key="2">
    <source>
        <dbReference type="EMBL" id="BAH18632.1"/>
    </source>
</evidence>
<dbReference type="SUPFAM" id="SSF53335">
    <property type="entry name" value="S-adenosyl-L-methionine-dependent methyltransferases"/>
    <property type="match status" value="1"/>
</dbReference>
<dbReference type="CDD" id="cd02440">
    <property type="entry name" value="AdoMet_MTases"/>
    <property type="match status" value="1"/>
</dbReference>
<dbReference type="EMBL" id="AP009484">
    <property type="protein sequence ID" value="BAH18632.1"/>
    <property type="molecule type" value="Genomic_DNA"/>
</dbReference>
<evidence type="ECO:0000259" key="1">
    <source>
        <dbReference type="Pfam" id="PF05175"/>
    </source>
</evidence>
<dbReference type="Proteomes" id="UP000001383">
    <property type="component" value="Chromosome"/>
</dbReference>
<dbReference type="AlphaFoldDB" id="B9E8W4"/>
<sequence length="251" mass="28562">MPFFIREGKMLKENERFDQLLKENLSIIQNDDVFSFSTDALLLAHFTQLRAKDQIMDLCSGNGVIPLLLSSRTTMTIEAIEIQDALVDMAVRTIQYNDLVSQIKIHHMDLKDVGSTFLPSQFDVVTCNPPYFRENQSYQHLKEAHRIARHEVMCTFKDCVRAANHLLKQGGKMVIVQRADRLADVIVDMRTGGIEPKRLIPIYSKKSKTQAITVIVEGIKGGKPDLKLQPPFYIYNDDGTYSSEMNGVYYG</sequence>
<organism evidence="2 3">
    <name type="scientific">Macrococcus caseolyticus (strain JCSC5402)</name>
    <name type="common">Macrococcoides caseolyticum</name>
    <dbReference type="NCBI Taxonomy" id="458233"/>
    <lineage>
        <taxon>Bacteria</taxon>
        <taxon>Bacillati</taxon>
        <taxon>Bacillota</taxon>
        <taxon>Bacilli</taxon>
        <taxon>Bacillales</taxon>
        <taxon>Staphylococcaceae</taxon>
        <taxon>Macrococcoides</taxon>
    </lineage>
</organism>
<feature type="domain" description="Methyltransferase small" evidence="1">
    <location>
        <begin position="39"/>
        <end position="179"/>
    </location>
</feature>
<dbReference type="InterPro" id="IPR050210">
    <property type="entry name" value="tRNA_Adenine-N(6)_MTase"/>
</dbReference>
<dbReference type="GO" id="GO:0008168">
    <property type="term" value="F:methyltransferase activity"/>
    <property type="evidence" value="ECO:0007669"/>
    <property type="project" value="InterPro"/>
</dbReference>
<dbReference type="KEGG" id="mcl:MCCL_1925"/>
<dbReference type="Gene3D" id="3.40.50.150">
    <property type="entry name" value="Vaccinia Virus protein VP39"/>
    <property type="match status" value="1"/>
</dbReference>
<accession>B9E8W4</accession>
<reference evidence="2 3" key="1">
    <citation type="journal article" date="2009" name="J. Bacteriol.">
        <title>Complete genome sequence of Macrococcus caseolyticus strain JCSCS5402, reflecting the ancestral genome of the human-pathogenic staphylococci.</title>
        <authorList>
            <person name="Baba T."/>
            <person name="Kuwahara-Arai K."/>
            <person name="Uchiyama I."/>
            <person name="Takeuchi F."/>
            <person name="Ito T."/>
            <person name="Hiramatsu K."/>
        </authorList>
    </citation>
    <scope>NUCLEOTIDE SEQUENCE [LARGE SCALE GENOMIC DNA]</scope>
    <source>
        <strain evidence="2 3">JCSC5402</strain>
    </source>
</reference>
<dbReference type="InterPro" id="IPR007848">
    <property type="entry name" value="Small_mtfrase_dom"/>
</dbReference>
<dbReference type="HOGENOM" id="CLU_061983_3_0_9"/>
<evidence type="ECO:0000313" key="3">
    <source>
        <dbReference type="Proteomes" id="UP000001383"/>
    </source>
</evidence>